<name>A0A7T0M0Z3_9CAUD</name>
<proteinExistence type="predicted"/>
<keyword evidence="2" id="KW-1185">Reference proteome</keyword>
<dbReference type="RefSeq" id="YP_010755641.1">
    <property type="nucleotide sequence ID" value="NC_073473.1"/>
</dbReference>
<gene>
    <name evidence="1" type="primary">25</name>
    <name evidence="1" type="ORF">SEA_TURKISHDELIGHT_25</name>
</gene>
<evidence type="ECO:0000313" key="1">
    <source>
        <dbReference type="EMBL" id="QPL14054.1"/>
    </source>
</evidence>
<dbReference type="KEGG" id="vg:80020311"/>
<organism evidence="1 2">
    <name type="scientific">Streptomyces phage TurkishDelight</name>
    <dbReference type="NCBI Taxonomy" id="2793708"/>
    <lineage>
        <taxon>Viruses</taxon>
        <taxon>Duplodnaviria</taxon>
        <taxon>Heunggongvirae</taxon>
        <taxon>Uroviricota</taxon>
        <taxon>Caudoviricetes</taxon>
        <taxon>Dolmabahcevirus</taxon>
        <taxon>Dolmabahcevirus turkishdelight</taxon>
    </lineage>
</organism>
<dbReference type="GeneID" id="80020311"/>
<evidence type="ECO:0000313" key="2">
    <source>
        <dbReference type="Proteomes" id="UP000595090"/>
    </source>
</evidence>
<dbReference type="EMBL" id="MW291017">
    <property type="protein sequence ID" value="QPL14054.1"/>
    <property type="molecule type" value="Genomic_DNA"/>
</dbReference>
<evidence type="ECO:0008006" key="3">
    <source>
        <dbReference type="Google" id="ProtNLM"/>
    </source>
</evidence>
<reference evidence="1 2" key="1">
    <citation type="submission" date="2020-11" db="EMBL/GenBank/DDBJ databases">
        <authorList>
            <person name="Asamoah-Frimpong E.A."/>
            <person name="Attaran A."/>
            <person name="Berhane B."/>
            <person name="Boone B.K."/>
            <person name="Cesta G."/>
            <person name="Chorbajian C."/>
            <person name="Cowan J.T."/>
            <person name="Datu D.V."/>
            <person name="Der L."/>
            <person name="Egbunine A.O."/>
            <person name="Giampietro H."/>
            <person name="Gunnison R.P."/>
            <person name="Joseph M.A."/>
            <person name="Kiewe T."/>
            <person name="Oboh E.C."/>
            <person name="O'Neill K."/>
            <person name="Oxlaj J.A."/>
            <person name="Patel A.K."/>
            <person name="Saqaf K."/>
            <person name="Vuong K."/>
            <person name="Walker C."/>
            <person name="Wikina T."/>
            <person name="Yan T."/>
            <person name="Avazpour P."/>
            <person name="Kim F.M."/>
            <person name="Mason K.J."/>
            <person name="Nguyen D.A."/>
            <person name="Pettit S.M."/>
            <person name="Zhou O.J."/>
            <person name="Brissett D.L."/>
            <person name="Gualtieri C."/>
            <person name="Hufford T.M."/>
            <person name="Ko J.M."/>
            <person name="Novak J.K."/>
            <person name="Smith Z.M."/>
            <person name="Erill I."/>
            <person name="Caruso S.M."/>
            <person name="Garlena R.A."/>
            <person name="Russell D.A."/>
            <person name="Pope W.H."/>
            <person name="Jacobs-Sera D."/>
            <person name="Hatfull G.F."/>
        </authorList>
    </citation>
    <scope>NUCLEOTIDE SEQUENCE [LARGE SCALE GENOMIC DNA]</scope>
</reference>
<protein>
    <recommendedName>
        <fullName evidence="3">HK97 gp10 family phage protein</fullName>
    </recommendedName>
</protein>
<accession>A0A7T0M0Z3</accession>
<sequence>MSVTVTVDPSAITRLLRRRGGPAERRLRERTRRVADIAAAQAPGSMGSYVDWRVEDGPRGLQGVITCDHPAVFYVLDGTPPHIIRARRRRYLRFEIGGQVMFRKMVRHPGTDANDFMGRALRLGR</sequence>
<dbReference type="Proteomes" id="UP000595090">
    <property type="component" value="Segment"/>
</dbReference>